<reference evidence="1 2" key="1">
    <citation type="submission" date="2019-08" db="EMBL/GenBank/DDBJ databases">
        <authorList>
            <person name="Peeters C."/>
        </authorList>
    </citation>
    <scope>NUCLEOTIDE SEQUENCE [LARGE SCALE GENOMIC DNA]</scope>
    <source>
        <strain evidence="1 2">LMG 31013</strain>
    </source>
</reference>
<name>A0A5E4Y3C5_9BURK</name>
<gene>
    <name evidence="1" type="ORF">PTE31013_04279</name>
</gene>
<accession>A0A5E4Y3C5</accession>
<dbReference type="AlphaFoldDB" id="A0A5E4Y3C5"/>
<evidence type="ECO:0000313" key="2">
    <source>
        <dbReference type="Proteomes" id="UP000334380"/>
    </source>
</evidence>
<protein>
    <submittedName>
        <fullName evidence="1">Uncharacterized protein</fullName>
    </submittedName>
</protein>
<dbReference type="Proteomes" id="UP000334380">
    <property type="component" value="Unassembled WGS sequence"/>
</dbReference>
<keyword evidence="2" id="KW-1185">Reference proteome</keyword>
<organism evidence="1 2">
    <name type="scientific">Pandoraea terrigena</name>
    <dbReference type="NCBI Taxonomy" id="2508292"/>
    <lineage>
        <taxon>Bacteria</taxon>
        <taxon>Pseudomonadati</taxon>
        <taxon>Pseudomonadota</taxon>
        <taxon>Betaproteobacteria</taxon>
        <taxon>Burkholderiales</taxon>
        <taxon>Burkholderiaceae</taxon>
        <taxon>Pandoraea</taxon>
    </lineage>
</organism>
<evidence type="ECO:0000313" key="1">
    <source>
        <dbReference type="EMBL" id="VVE43007.1"/>
    </source>
</evidence>
<sequence length="56" mass="5769">MIAVDATGGVGSTARSVGVAAPANRIFAPVRFFITQVSVQTESPPDVLRAAQLTLL</sequence>
<proteinExistence type="predicted"/>
<dbReference type="EMBL" id="CABPRU010000013">
    <property type="protein sequence ID" value="VVE43007.1"/>
    <property type="molecule type" value="Genomic_DNA"/>
</dbReference>